<dbReference type="Gene3D" id="3.40.50.720">
    <property type="entry name" value="NAD(P)-binding Rossmann-like Domain"/>
    <property type="match status" value="1"/>
</dbReference>
<evidence type="ECO:0000256" key="1">
    <source>
        <dbReference type="SAM" id="MobiDB-lite"/>
    </source>
</evidence>
<dbReference type="Proteomes" id="UP000249254">
    <property type="component" value="Unassembled WGS sequence"/>
</dbReference>
<name>A0A328AF52_9CAUL</name>
<dbReference type="Pfam" id="PF02625">
    <property type="entry name" value="XdhC_CoxI"/>
    <property type="match status" value="1"/>
</dbReference>
<feature type="compositionally biased region" description="Polar residues" evidence="1">
    <location>
        <begin position="327"/>
        <end position="337"/>
    </location>
</feature>
<feature type="region of interest" description="Disordered" evidence="1">
    <location>
        <begin position="301"/>
        <end position="337"/>
    </location>
</feature>
<dbReference type="AlphaFoldDB" id="A0A328AF52"/>
<dbReference type="Pfam" id="PF13478">
    <property type="entry name" value="XdhC_C"/>
    <property type="match status" value="1"/>
</dbReference>
<dbReference type="PANTHER" id="PTHR30388">
    <property type="entry name" value="ALDEHYDE OXIDOREDUCTASE MOLYBDENUM COFACTOR ASSEMBLY PROTEIN"/>
    <property type="match status" value="1"/>
</dbReference>
<comment type="caution">
    <text evidence="4">The sequence shown here is derived from an EMBL/GenBank/DDBJ whole genome shotgun (WGS) entry which is preliminary data.</text>
</comment>
<evidence type="ECO:0000313" key="4">
    <source>
        <dbReference type="EMBL" id="RAK53279.1"/>
    </source>
</evidence>
<reference evidence="5" key="1">
    <citation type="submission" date="2018-05" db="EMBL/GenBank/DDBJ databases">
        <authorList>
            <person name="Li X."/>
        </authorList>
    </citation>
    <scope>NUCLEOTIDE SEQUENCE [LARGE SCALE GENOMIC DNA]</scope>
    <source>
        <strain evidence="5">LX32</strain>
    </source>
</reference>
<protein>
    <submittedName>
        <fullName evidence="4">XdhC family protein</fullName>
    </submittedName>
</protein>
<evidence type="ECO:0000259" key="2">
    <source>
        <dbReference type="Pfam" id="PF02625"/>
    </source>
</evidence>
<dbReference type="InterPro" id="IPR052698">
    <property type="entry name" value="MoCofactor_Util/Proc"/>
</dbReference>
<gene>
    <name evidence="4" type="ORF">DJ017_01420</name>
</gene>
<dbReference type="OrthoDB" id="9815497at2"/>
<dbReference type="InterPro" id="IPR003777">
    <property type="entry name" value="XdhC_CoxI"/>
</dbReference>
<feature type="domain" description="XdhC Rossmann" evidence="3">
    <location>
        <begin position="154"/>
        <end position="294"/>
    </location>
</feature>
<evidence type="ECO:0000259" key="3">
    <source>
        <dbReference type="Pfam" id="PF13478"/>
    </source>
</evidence>
<keyword evidence="5" id="KW-1185">Reference proteome</keyword>
<proteinExistence type="predicted"/>
<sequence>MAEDVRPALRGARQAGEACALATLISVEGGGPRPPGTQMVFAPGVVAGYFSGGCVESDIADHAFACLADGEPRTLVYGEGSPWPDIRLLCGARIEIFVERVAADDPALAELLSAEDERRPVVWVSDGYTRRCGPDVSPWAEAAVWRPYDPAQRLVVVGGDPTALAIAQLGAQAGFETTLLRPKGPAAPPPIPGVAYRRDEPAPALAALDLDPWTAVAIATHDIETDHAALKAALPSQAGYVGLLGARRRLMGRLAELKADGIAESAIARLHAPIGLDIGGKAPWEVAVSVIGEITALRYARDSGSASTTSPAATAGAPGARRSSASETAKTLTSDES</sequence>
<evidence type="ECO:0000313" key="5">
    <source>
        <dbReference type="Proteomes" id="UP000249254"/>
    </source>
</evidence>
<dbReference type="PANTHER" id="PTHR30388:SF4">
    <property type="entry name" value="MOLYBDENUM COFACTOR INSERTION CHAPERONE PAOD"/>
    <property type="match status" value="1"/>
</dbReference>
<feature type="domain" description="XdhC- CoxI" evidence="2">
    <location>
        <begin position="13"/>
        <end position="78"/>
    </location>
</feature>
<dbReference type="InterPro" id="IPR027051">
    <property type="entry name" value="XdhC_Rossmann_dom"/>
</dbReference>
<organism evidence="4 5">
    <name type="scientific">Phenylobacterium soli</name>
    <dbReference type="NCBI Taxonomy" id="2170551"/>
    <lineage>
        <taxon>Bacteria</taxon>
        <taxon>Pseudomonadati</taxon>
        <taxon>Pseudomonadota</taxon>
        <taxon>Alphaproteobacteria</taxon>
        <taxon>Caulobacterales</taxon>
        <taxon>Caulobacteraceae</taxon>
        <taxon>Phenylobacterium</taxon>
    </lineage>
</organism>
<feature type="compositionally biased region" description="Low complexity" evidence="1">
    <location>
        <begin position="303"/>
        <end position="326"/>
    </location>
</feature>
<dbReference type="EMBL" id="QFYQ01000001">
    <property type="protein sequence ID" value="RAK53279.1"/>
    <property type="molecule type" value="Genomic_DNA"/>
</dbReference>
<accession>A0A328AF52</accession>